<feature type="region of interest" description="Disordered" evidence="1">
    <location>
        <begin position="229"/>
        <end position="251"/>
    </location>
</feature>
<proteinExistence type="predicted"/>
<feature type="region of interest" description="Disordered" evidence="1">
    <location>
        <begin position="372"/>
        <end position="398"/>
    </location>
</feature>
<protein>
    <recommendedName>
        <fullName evidence="3">AT hook motif-containing protein</fullName>
    </recommendedName>
</protein>
<feature type="compositionally biased region" description="Polar residues" evidence="1">
    <location>
        <begin position="1"/>
        <end position="13"/>
    </location>
</feature>
<dbReference type="PANTHER" id="PTHR34682:SF3">
    <property type="entry name" value="AT HOOK MOTIF-CONTAINING PROTEIN"/>
    <property type="match status" value="1"/>
</dbReference>
<feature type="region of interest" description="Disordered" evidence="1">
    <location>
        <begin position="1"/>
        <end position="59"/>
    </location>
</feature>
<accession>A0A2P2J343</accession>
<dbReference type="PANTHER" id="PTHR34682">
    <property type="entry name" value="AT HOOK MOTIF-CONTAINING PROTEIN"/>
    <property type="match status" value="1"/>
</dbReference>
<dbReference type="EMBL" id="GGEC01007405">
    <property type="protein sequence ID" value="MBW87888.1"/>
    <property type="molecule type" value="Transcribed_RNA"/>
</dbReference>
<feature type="compositionally biased region" description="Polar residues" evidence="1">
    <location>
        <begin position="383"/>
        <end position="398"/>
    </location>
</feature>
<organism evidence="2">
    <name type="scientific">Rhizophora mucronata</name>
    <name type="common">Asiatic mangrove</name>
    <dbReference type="NCBI Taxonomy" id="61149"/>
    <lineage>
        <taxon>Eukaryota</taxon>
        <taxon>Viridiplantae</taxon>
        <taxon>Streptophyta</taxon>
        <taxon>Embryophyta</taxon>
        <taxon>Tracheophyta</taxon>
        <taxon>Spermatophyta</taxon>
        <taxon>Magnoliopsida</taxon>
        <taxon>eudicotyledons</taxon>
        <taxon>Gunneridae</taxon>
        <taxon>Pentapetalae</taxon>
        <taxon>rosids</taxon>
        <taxon>fabids</taxon>
        <taxon>Malpighiales</taxon>
        <taxon>Rhizophoraceae</taxon>
        <taxon>Rhizophora</taxon>
    </lineage>
</organism>
<dbReference type="AlphaFoldDB" id="A0A2P2J343"/>
<dbReference type="InterPro" id="IPR045881">
    <property type="entry name" value="MNM1-like"/>
</dbReference>
<reference evidence="2" key="1">
    <citation type="submission" date="2018-02" db="EMBL/GenBank/DDBJ databases">
        <title>Rhizophora mucronata_Transcriptome.</title>
        <authorList>
            <person name="Meera S.P."/>
            <person name="Sreeshan A."/>
            <person name="Augustine A."/>
        </authorList>
    </citation>
    <scope>NUCLEOTIDE SEQUENCE</scope>
    <source>
        <tissue evidence="2">Leaf</tissue>
    </source>
</reference>
<name>A0A2P2J343_RHIMU</name>
<evidence type="ECO:0008006" key="3">
    <source>
        <dbReference type="Google" id="ProtNLM"/>
    </source>
</evidence>
<sequence>MNPQTHGNSSSSPADPPLRRRRGRPRKDEGFIQGEDTPPVPGSDSVKKSKQSMVTTGTVGGDMLGQVVYGVIDGSFDAGYLVKVKVADSDTHLRGVIFLPGRFTPITAANDVAPQVKMYKRADIPIPAPNSIMAVPGSVPPSEQCGKQPAEHNNLPPSVQVQGPQAELTNVPVTQENLPDSMLPLTANLPPSSGGPSLGLKVMPVEYLDLGLKSQSALIMGHMEHGKVAEQGEGPQKFESSLGKDPEANTKVTEQQCVPSADVLFKPDQQTQTASHDQEPNPLVHEEKQATVIAEPATVASEPVALNNLLGEDASPVKASLQELGLKANNGVDASHLDGSQAINAADAAEKDSQSAPMSGLSVTTFESKTIPSEPNLTIEGSPIQQSIGPQFSTSGATNSVKADLDTAAMTGLPGTLLEREAIPSETKHAGPILPLMTETHYCGSADAANNIDCNIKDHIPPTES</sequence>
<evidence type="ECO:0000256" key="1">
    <source>
        <dbReference type="SAM" id="MobiDB-lite"/>
    </source>
</evidence>
<evidence type="ECO:0000313" key="2">
    <source>
        <dbReference type="EMBL" id="MBW87888.1"/>
    </source>
</evidence>